<evidence type="ECO:0000256" key="2">
    <source>
        <dbReference type="PROSITE-ProRule" id="PRU00335"/>
    </source>
</evidence>
<gene>
    <name evidence="4" type="ORF">KUV26_00380</name>
</gene>
<dbReference type="InterPro" id="IPR001647">
    <property type="entry name" value="HTH_TetR"/>
</dbReference>
<proteinExistence type="predicted"/>
<organism evidence="4 5">
    <name type="scientific">Leisingera daeponensis</name>
    <dbReference type="NCBI Taxonomy" id="405746"/>
    <lineage>
        <taxon>Bacteria</taxon>
        <taxon>Pseudomonadati</taxon>
        <taxon>Pseudomonadota</taxon>
        <taxon>Alphaproteobacteria</taxon>
        <taxon>Rhodobacterales</taxon>
        <taxon>Roseobacteraceae</taxon>
        <taxon>Leisingera</taxon>
    </lineage>
</organism>
<evidence type="ECO:0000313" key="4">
    <source>
        <dbReference type="EMBL" id="MBY6137887.1"/>
    </source>
</evidence>
<dbReference type="Pfam" id="PF17935">
    <property type="entry name" value="TetR_C_27"/>
    <property type="match status" value="1"/>
</dbReference>
<accession>A0ABS7NAL0</accession>
<keyword evidence="1 2" id="KW-0238">DNA-binding</keyword>
<evidence type="ECO:0000313" key="5">
    <source>
        <dbReference type="Proteomes" id="UP000766629"/>
    </source>
</evidence>
<comment type="caution">
    <text evidence="4">The sequence shown here is derived from an EMBL/GenBank/DDBJ whole genome shotgun (WGS) entry which is preliminary data.</text>
</comment>
<feature type="DNA-binding region" description="H-T-H motif" evidence="2">
    <location>
        <begin position="32"/>
        <end position="51"/>
    </location>
</feature>
<dbReference type="PROSITE" id="PS50977">
    <property type="entry name" value="HTH_TETR_2"/>
    <property type="match status" value="1"/>
</dbReference>
<dbReference type="InterPro" id="IPR041478">
    <property type="entry name" value="TetR_C_27"/>
</dbReference>
<keyword evidence="5" id="KW-1185">Reference proteome</keyword>
<protein>
    <submittedName>
        <fullName evidence="4">TetR family transcriptional regulator</fullName>
    </submittedName>
</protein>
<reference evidence="4 5" key="1">
    <citation type="submission" date="2021-06" db="EMBL/GenBank/DDBJ databases">
        <title>50 bacteria genomes isolated from Dapeng, Shenzhen, China.</title>
        <authorList>
            <person name="Zheng W."/>
            <person name="Yu S."/>
            <person name="Huang Y."/>
        </authorList>
    </citation>
    <scope>NUCLEOTIDE SEQUENCE [LARGE SCALE GENOMIC DNA]</scope>
    <source>
        <strain evidence="4 5">DP1N14-2</strain>
    </source>
</reference>
<feature type="domain" description="HTH tetR-type" evidence="3">
    <location>
        <begin position="9"/>
        <end position="69"/>
    </location>
</feature>
<evidence type="ECO:0000256" key="1">
    <source>
        <dbReference type="ARBA" id="ARBA00023125"/>
    </source>
</evidence>
<dbReference type="EMBL" id="JAHVJA010000001">
    <property type="protein sequence ID" value="MBY6137887.1"/>
    <property type="molecule type" value="Genomic_DNA"/>
</dbReference>
<dbReference type="RefSeq" id="WP_222506967.1">
    <property type="nucleotide sequence ID" value="NZ_JAHVJA010000001.1"/>
</dbReference>
<dbReference type="Proteomes" id="UP000766629">
    <property type="component" value="Unassembled WGS sequence"/>
</dbReference>
<evidence type="ECO:0000259" key="3">
    <source>
        <dbReference type="PROSITE" id="PS50977"/>
    </source>
</evidence>
<sequence>MARPKPDIHGIQARILEEAERMLVESNGQRLVLSGIARRIGMSQSYLHTFFASKSDLVRALAQQWFAEVESVSAAAVQSSLPPAARLETWVLGTLHLKRKRYDRNPDLFLAYLQLAEGHADVVQAHTDRLRRDLREIVSGFSPSCGTDTAVQLAEDCTLLFRTPQNIVRFRSSATDERAKAVCKFLAAAFSGADRN</sequence>
<dbReference type="SUPFAM" id="SSF46689">
    <property type="entry name" value="Homeodomain-like"/>
    <property type="match status" value="1"/>
</dbReference>
<dbReference type="InterPro" id="IPR009057">
    <property type="entry name" value="Homeodomain-like_sf"/>
</dbReference>
<dbReference type="Pfam" id="PF00440">
    <property type="entry name" value="TetR_N"/>
    <property type="match status" value="1"/>
</dbReference>
<dbReference type="Gene3D" id="1.10.357.10">
    <property type="entry name" value="Tetracycline Repressor, domain 2"/>
    <property type="match status" value="1"/>
</dbReference>
<name>A0ABS7NAL0_9RHOB</name>